<organism evidence="4 5">
    <name type="scientific">Meganyctiphanes norvegica</name>
    <name type="common">Northern krill</name>
    <name type="synonym">Thysanopoda norvegica</name>
    <dbReference type="NCBI Taxonomy" id="48144"/>
    <lineage>
        <taxon>Eukaryota</taxon>
        <taxon>Metazoa</taxon>
        <taxon>Ecdysozoa</taxon>
        <taxon>Arthropoda</taxon>
        <taxon>Crustacea</taxon>
        <taxon>Multicrustacea</taxon>
        <taxon>Malacostraca</taxon>
        <taxon>Eumalacostraca</taxon>
        <taxon>Eucarida</taxon>
        <taxon>Euphausiacea</taxon>
        <taxon>Euphausiidae</taxon>
        <taxon>Meganyctiphanes</taxon>
    </lineage>
</organism>
<dbReference type="PANTHER" id="PTHR10796:SF130">
    <property type="entry name" value="PATCHED DOMAIN-CONTAINING PROTEIN 3-LIKE PROTEIN"/>
    <property type="match status" value="1"/>
</dbReference>
<feature type="transmembrane region" description="Helical" evidence="2">
    <location>
        <begin position="513"/>
        <end position="533"/>
    </location>
</feature>
<evidence type="ECO:0000313" key="5">
    <source>
        <dbReference type="Proteomes" id="UP001497623"/>
    </source>
</evidence>
<reference evidence="4 5" key="1">
    <citation type="submission" date="2024-05" db="EMBL/GenBank/DDBJ databases">
        <authorList>
            <person name="Wallberg A."/>
        </authorList>
    </citation>
    <scope>NUCLEOTIDE SEQUENCE [LARGE SCALE GENOMIC DNA]</scope>
</reference>
<dbReference type="AlphaFoldDB" id="A0AAV2Q7X5"/>
<keyword evidence="2" id="KW-0472">Membrane</keyword>
<feature type="transmembrane region" description="Helical" evidence="2">
    <location>
        <begin position="409"/>
        <end position="434"/>
    </location>
</feature>
<dbReference type="InterPro" id="IPR053958">
    <property type="entry name" value="HMGCR/SNAP/NPC1-like_SSD"/>
</dbReference>
<feature type="domain" description="SSD" evidence="3">
    <location>
        <begin position="302"/>
        <end position="462"/>
    </location>
</feature>
<feature type="transmembrane region" description="Helical" evidence="2">
    <location>
        <begin position="365"/>
        <end position="388"/>
    </location>
</feature>
<name>A0AAV2Q7X5_MEGNR</name>
<evidence type="ECO:0000256" key="1">
    <source>
        <dbReference type="ARBA" id="ARBA00005585"/>
    </source>
</evidence>
<keyword evidence="5" id="KW-1185">Reference proteome</keyword>
<dbReference type="PROSITE" id="PS50156">
    <property type="entry name" value="SSD"/>
    <property type="match status" value="1"/>
</dbReference>
<dbReference type="EMBL" id="CAXKWB010004709">
    <property type="protein sequence ID" value="CAL4074988.1"/>
    <property type="molecule type" value="Genomic_DNA"/>
</dbReference>
<evidence type="ECO:0000256" key="2">
    <source>
        <dbReference type="SAM" id="Phobius"/>
    </source>
</evidence>
<evidence type="ECO:0000313" key="4">
    <source>
        <dbReference type="EMBL" id="CAL4074988.1"/>
    </source>
</evidence>
<gene>
    <name evidence="4" type="ORF">MNOR_LOCUS9666</name>
</gene>
<comment type="similarity">
    <text evidence="1">Belongs to the patched family.</text>
</comment>
<feature type="transmembrane region" description="Helical" evidence="2">
    <location>
        <begin position="335"/>
        <end position="359"/>
    </location>
</feature>
<sequence length="757" mass="86817">MASRENEKPFLRRNLPSLKDLKSDIKNLTVPTIEQSFYQYGIIVARRPSVFIILCFLITAVASIGLSNFTIDKQSVRLWFSQDTAEHVQNLPINLRTHTVIYEAENVLLKEVLLDILNIHTIVSNLSTKDTNWERLCFRVPQINSKDNKKNHKSVCGPELSKGPCLEKSILQIWGYNRNLIESLSQKQIIWDINNRINDSLSGYPVNALELFGQVKLDLDGDIISAKSSMHNWVTVVDEEAISKGDYIIDVKTGLKVDDKTLAWEKEFMDTLKNYKTNSNITMYFQIASDVGIIINGIISSDLLYLIYGVIIVFFYATIKIGRLNIIHQKPWTSICGLTCVVKALMFSYGICSSIGIPYGPANHIIPILLLGICVNNMFIITQSWSNLSHQEMKLILPKRVGCMVRDAWLSITITFIITLTVFLIGSLSILPAIKHFCLYSAIAVSALYFFQTTSFLAWFTLDQARLEDSRNGLLFCLKHKNWKPSDWSQKQYFQTLLYHLCSKFFRKQYFKIIVLVGTTLMATGSSVGVYNVQHDIQINWLLPQHSHVQQFLSKLSSYYPFMGEDGHIVFSGKYFENNYDKIESVLNRLKKNEYIGEVQSLIDNFKKYLVYKGINVVKLSHDDLFNSENPCLNYDIYVKNPACIKFHLQAIHKHTTCQYIFFNSDYLISILLIAMNKFRQMKAQNNHKGKFGIISVDTQRITGENDVHTLTCISCTNYNYPSNVCVWVDGYHSRRVQKSANEKKLKILSTIHNVIL</sequence>
<dbReference type="Pfam" id="PF12349">
    <property type="entry name" value="Sterol-sensing"/>
    <property type="match status" value="1"/>
</dbReference>
<dbReference type="PANTHER" id="PTHR10796">
    <property type="entry name" value="PATCHED-RELATED"/>
    <property type="match status" value="1"/>
</dbReference>
<feature type="transmembrane region" description="Helical" evidence="2">
    <location>
        <begin position="440"/>
        <end position="462"/>
    </location>
</feature>
<keyword evidence="2" id="KW-1133">Transmembrane helix</keyword>
<dbReference type="Proteomes" id="UP001497623">
    <property type="component" value="Unassembled WGS sequence"/>
</dbReference>
<dbReference type="Gene3D" id="1.20.1640.10">
    <property type="entry name" value="Multidrug efflux transporter AcrB transmembrane domain"/>
    <property type="match status" value="1"/>
</dbReference>
<protein>
    <recommendedName>
        <fullName evidence="3">SSD domain-containing protein</fullName>
    </recommendedName>
</protein>
<dbReference type="GO" id="GO:0016020">
    <property type="term" value="C:membrane"/>
    <property type="evidence" value="ECO:0007669"/>
    <property type="project" value="TreeGrafter"/>
</dbReference>
<feature type="transmembrane region" description="Helical" evidence="2">
    <location>
        <begin position="50"/>
        <end position="71"/>
    </location>
</feature>
<evidence type="ECO:0000259" key="3">
    <source>
        <dbReference type="PROSITE" id="PS50156"/>
    </source>
</evidence>
<keyword evidence="2" id="KW-0812">Transmembrane</keyword>
<accession>A0AAV2Q7X5</accession>
<comment type="caution">
    <text evidence="4">The sequence shown here is derived from an EMBL/GenBank/DDBJ whole genome shotgun (WGS) entry which is preliminary data.</text>
</comment>
<dbReference type="InterPro" id="IPR051697">
    <property type="entry name" value="Patched_domain-protein"/>
</dbReference>
<dbReference type="SUPFAM" id="SSF82866">
    <property type="entry name" value="Multidrug efflux transporter AcrB transmembrane domain"/>
    <property type="match status" value="1"/>
</dbReference>
<feature type="non-terminal residue" evidence="4">
    <location>
        <position position="757"/>
    </location>
</feature>
<dbReference type="InterPro" id="IPR000731">
    <property type="entry name" value="SSD"/>
</dbReference>
<proteinExistence type="inferred from homology"/>